<comment type="caution">
    <text evidence="1">The sequence shown here is derived from an EMBL/GenBank/DDBJ whole genome shotgun (WGS) entry which is preliminary data.</text>
</comment>
<sequence length="353" mass="38105">MMSNRRLRTISGWLICSLLLCLTLPAISQDRLDAGVLANPDFWAPADRQAIAAFVDRQVAAIQSGDEVAMNEGRTNLTDPPRTPGASERFLNQFSELVCEEVAPLMDSDVLKVRINSMVVCMSLPHPNGLAAIQKGLADESAGVRYPAARALEGLLSSGQLDAAQTVEVLDLIQELIVAESDIYVVQPLFEAMLAAPDNNEKVLEVLNQRLSSHVDEPDASFVPAGTALQAVYSRLITAPQRPVDDVRELARASARHLLLAATQLEAGEVPDQIKAGHLEAIRVSAVALEFAFQELQSSQLAPLSPAGALRTEKWDAIVRIGENWVEVLKTDPFNYTDADLDITAAAPQAAAQ</sequence>
<dbReference type="Proteomes" id="UP000541810">
    <property type="component" value="Unassembled WGS sequence"/>
</dbReference>
<dbReference type="SUPFAM" id="SSF48371">
    <property type="entry name" value="ARM repeat"/>
    <property type="match status" value="1"/>
</dbReference>
<gene>
    <name evidence="1" type="ORF">HNQ40_001550</name>
</gene>
<dbReference type="AlphaFoldDB" id="A0A7X0H8G8"/>
<protein>
    <submittedName>
        <fullName evidence="1">Putative transcriptional regulator</fullName>
    </submittedName>
</protein>
<keyword evidence="2" id="KW-1185">Reference proteome</keyword>
<dbReference type="InterPro" id="IPR016024">
    <property type="entry name" value="ARM-type_fold"/>
</dbReference>
<evidence type="ECO:0000313" key="1">
    <source>
        <dbReference type="EMBL" id="MBB6429744.1"/>
    </source>
</evidence>
<proteinExistence type="predicted"/>
<name>A0A7X0H8G8_9BACT</name>
<reference evidence="1 2" key="1">
    <citation type="submission" date="2020-08" db="EMBL/GenBank/DDBJ databases">
        <title>Genomic Encyclopedia of Type Strains, Phase IV (KMG-IV): sequencing the most valuable type-strain genomes for metagenomic binning, comparative biology and taxonomic classification.</title>
        <authorList>
            <person name="Goeker M."/>
        </authorList>
    </citation>
    <scope>NUCLEOTIDE SEQUENCE [LARGE SCALE GENOMIC DNA]</scope>
    <source>
        <strain evidence="1 2">DSM 103725</strain>
    </source>
</reference>
<evidence type="ECO:0000313" key="2">
    <source>
        <dbReference type="Proteomes" id="UP000541810"/>
    </source>
</evidence>
<accession>A0A7X0H8G8</accession>
<dbReference type="EMBL" id="JACHGY010000001">
    <property type="protein sequence ID" value="MBB6429744.1"/>
    <property type="molecule type" value="Genomic_DNA"/>
</dbReference>
<organism evidence="1 2">
    <name type="scientific">Algisphaera agarilytica</name>
    <dbReference type="NCBI Taxonomy" id="1385975"/>
    <lineage>
        <taxon>Bacteria</taxon>
        <taxon>Pseudomonadati</taxon>
        <taxon>Planctomycetota</taxon>
        <taxon>Phycisphaerae</taxon>
        <taxon>Phycisphaerales</taxon>
        <taxon>Phycisphaeraceae</taxon>
        <taxon>Algisphaera</taxon>
    </lineage>
</organism>